<protein>
    <submittedName>
        <fullName evidence="8">Dehydrogenase</fullName>
    </submittedName>
</protein>
<accession>A0ABQ5MZM0</accession>
<keyword evidence="4" id="KW-0274">FAD</keyword>
<evidence type="ECO:0000256" key="2">
    <source>
        <dbReference type="ARBA" id="ARBA00005272"/>
    </source>
</evidence>
<dbReference type="PANTHER" id="PTHR42913">
    <property type="entry name" value="APOPTOSIS-INDUCING FACTOR 1"/>
    <property type="match status" value="1"/>
</dbReference>
<dbReference type="PRINTS" id="PR00469">
    <property type="entry name" value="PNDRDTASEII"/>
</dbReference>
<evidence type="ECO:0000256" key="5">
    <source>
        <dbReference type="ARBA" id="ARBA00023002"/>
    </source>
</evidence>
<dbReference type="Gene3D" id="3.50.50.100">
    <property type="match status" value="1"/>
</dbReference>
<dbReference type="InterPro" id="IPR036188">
    <property type="entry name" value="FAD/NAD-bd_sf"/>
</dbReference>
<dbReference type="InterPro" id="IPR023753">
    <property type="entry name" value="FAD/NAD-binding_dom"/>
</dbReference>
<evidence type="ECO:0000313" key="8">
    <source>
        <dbReference type="EMBL" id="GLB69408.1"/>
    </source>
</evidence>
<dbReference type="InterPro" id="IPR051169">
    <property type="entry name" value="NADH-Q_oxidoreductase"/>
</dbReference>
<gene>
    <name evidence="8" type="ORF">AHIS1636_38520</name>
</gene>
<dbReference type="Pfam" id="PF07992">
    <property type="entry name" value="Pyr_redox_2"/>
    <property type="match status" value="1"/>
</dbReference>
<dbReference type="PANTHER" id="PTHR42913:SF3">
    <property type="entry name" value="64 KDA MITOCHONDRIAL NADH DEHYDROGENASE (EUROFUNG)"/>
    <property type="match status" value="1"/>
</dbReference>
<evidence type="ECO:0000256" key="3">
    <source>
        <dbReference type="ARBA" id="ARBA00022630"/>
    </source>
</evidence>
<dbReference type="SUPFAM" id="SSF51905">
    <property type="entry name" value="FAD/NAD(P)-binding domain"/>
    <property type="match status" value="2"/>
</dbReference>
<evidence type="ECO:0000256" key="4">
    <source>
        <dbReference type="ARBA" id="ARBA00022827"/>
    </source>
</evidence>
<dbReference type="Proteomes" id="UP001209654">
    <property type="component" value="Unassembled WGS sequence"/>
</dbReference>
<keyword evidence="9" id="KW-1185">Reference proteome</keyword>
<keyword evidence="3" id="KW-0285">Flavoprotein</keyword>
<evidence type="ECO:0000259" key="7">
    <source>
        <dbReference type="Pfam" id="PF07992"/>
    </source>
</evidence>
<feature type="domain" description="FAD/NAD(P)-binding" evidence="7">
    <location>
        <begin position="5"/>
        <end position="282"/>
    </location>
</feature>
<organism evidence="8 9">
    <name type="scientific">Arthrobacter mangrovi</name>
    <dbReference type="NCBI Taxonomy" id="2966350"/>
    <lineage>
        <taxon>Bacteria</taxon>
        <taxon>Bacillati</taxon>
        <taxon>Actinomycetota</taxon>
        <taxon>Actinomycetes</taxon>
        <taxon>Micrococcales</taxon>
        <taxon>Micrococcaceae</taxon>
        <taxon>Arthrobacter</taxon>
    </lineage>
</organism>
<name>A0ABQ5MZM0_9MICC</name>
<evidence type="ECO:0000313" key="9">
    <source>
        <dbReference type="Proteomes" id="UP001209654"/>
    </source>
</evidence>
<comment type="similarity">
    <text evidence="2">Belongs to the NADH dehydrogenase family.</text>
</comment>
<sequence length="395" mass="41162">MAVQRVVIIGAGYAGVLAANRLAANKELAGRAGVTVVNPRPDFVERIRLHEVAAGTRESASVPLEPLLHPDVAVVVGRAARIDPQARLVHFTDGREPLGYDSLLYAAGSSSPSAAGAGGLADEESAALLRTRLAGLAPGAAVDVVGGGLTGIEAAAEIAERHPRLRVRLVSRGTIGADLSAAGRRELRRKLADLGVALADHTEAERPDGTHLPPSSADNAPANPSHADLTVWTAGFAVPELARDSGLPTEEHGRLLVDAALSVPGYPDIFGAGDAVRLPDSAGAHLRMSCAAAMPLGAHAADAIADRMLDRAPRSFSGGFIVRCISLGRSAGLIQLVHADDRPRRLALRGRMGAMVKEQVCRMTLAWIRKEARGGSYAWPKGPRPAADRELAGAR</sequence>
<feature type="region of interest" description="Disordered" evidence="6">
    <location>
        <begin position="203"/>
        <end position="224"/>
    </location>
</feature>
<feature type="compositionally biased region" description="Low complexity" evidence="6">
    <location>
        <begin position="213"/>
        <end position="224"/>
    </location>
</feature>
<evidence type="ECO:0000256" key="6">
    <source>
        <dbReference type="SAM" id="MobiDB-lite"/>
    </source>
</evidence>
<dbReference type="RefSeq" id="WP_264797499.1">
    <property type="nucleotide sequence ID" value="NZ_BRVS01000032.1"/>
</dbReference>
<evidence type="ECO:0000256" key="1">
    <source>
        <dbReference type="ARBA" id="ARBA00001974"/>
    </source>
</evidence>
<proteinExistence type="inferred from homology"/>
<reference evidence="8 9" key="1">
    <citation type="journal article" date="2023" name="Int. J. Syst. Evol. Microbiol.">
        <title>Arthrobacter mangrovi sp. nov., an actinobacterium isolated from the rhizosphere of a mangrove.</title>
        <authorList>
            <person name="Hamada M."/>
            <person name="Saitou S."/>
            <person name="Enomoto N."/>
            <person name="Nanri K."/>
            <person name="Hidaka K."/>
            <person name="Miura T."/>
            <person name="Tamura T."/>
        </authorList>
    </citation>
    <scope>NUCLEOTIDE SEQUENCE [LARGE SCALE GENOMIC DNA]</scope>
    <source>
        <strain evidence="8 9">NBRC 112813</strain>
    </source>
</reference>
<dbReference type="PRINTS" id="PR00368">
    <property type="entry name" value="FADPNR"/>
</dbReference>
<dbReference type="EMBL" id="BRVS01000032">
    <property type="protein sequence ID" value="GLB69408.1"/>
    <property type="molecule type" value="Genomic_DNA"/>
</dbReference>
<comment type="caution">
    <text evidence="8">The sequence shown here is derived from an EMBL/GenBank/DDBJ whole genome shotgun (WGS) entry which is preliminary data.</text>
</comment>
<comment type="cofactor">
    <cofactor evidence="1">
        <name>FAD</name>
        <dbReference type="ChEBI" id="CHEBI:57692"/>
    </cofactor>
</comment>
<keyword evidence="5" id="KW-0560">Oxidoreductase</keyword>